<reference evidence="11" key="1">
    <citation type="journal article" date="2023" name="Insect Mol. Biol.">
        <title>Genome sequencing provides insights into the evolution of gene families encoding plant cell wall-degrading enzymes in longhorned beetles.</title>
        <authorList>
            <person name="Shin N.R."/>
            <person name="Okamura Y."/>
            <person name="Kirsch R."/>
            <person name="Pauchet Y."/>
        </authorList>
    </citation>
    <scope>NUCLEOTIDE SEQUENCE</scope>
    <source>
        <tissue evidence="11">Midgut</tissue>
    </source>
</reference>
<feature type="transmembrane region" description="Helical" evidence="9">
    <location>
        <begin position="609"/>
        <end position="633"/>
    </location>
</feature>
<dbReference type="InterPro" id="IPR050173">
    <property type="entry name" value="ABC_transporter_C-like"/>
</dbReference>
<feature type="transmembrane region" description="Helical" evidence="9">
    <location>
        <begin position="117"/>
        <end position="139"/>
    </location>
</feature>
<evidence type="ECO:0000256" key="3">
    <source>
        <dbReference type="ARBA" id="ARBA00022448"/>
    </source>
</evidence>
<evidence type="ECO:0000256" key="9">
    <source>
        <dbReference type="SAM" id="Phobius"/>
    </source>
</evidence>
<accession>A0ABQ9K4V8</accession>
<dbReference type="EMBL" id="JAPWTJ010000015">
    <property type="protein sequence ID" value="KAJ8985380.1"/>
    <property type="molecule type" value="Genomic_DNA"/>
</dbReference>
<feature type="transmembrane region" description="Helical" evidence="9">
    <location>
        <begin position="89"/>
        <end position="105"/>
    </location>
</feature>
<comment type="similarity">
    <text evidence="2">Belongs to the ABC transporter superfamily. ABCC family. Conjugate transporter (TC 3.A.1.208) subfamily.</text>
</comment>
<keyword evidence="6" id="KW-0067">ATP-binding</keyword>
<gene>
    <name evidence="11" type="ORF">NQ317_007536</name>
</gene>
<keyword evidence="4 9" id="KW-0812">Transmembrane</keyword>
<evidence type="ECO:0000313" key="12">
    <source>
        <dbReference type="Proteomes" id="UP001162164"/>
    </source>
</evidence>
<keyword evidence="8 9" id="KW-0472">Membrane</keyword>
<organism evidence="11 12">
    <name type="scientific">Molorchus minor</name>
    <dbReference type="NCBI Taxonomy" id="1323400"/>
    <lineage>
        <taxon>Eukaryota</taxon>
        <taxon>Metazoa</taxon>
        <taxon>Ecdysozoa</taxon>
        <taxon>Arthropoda</taxon>
        <taxon>Hexapoda</taxon>
        <taxon>Insecta</taxon>
        <taxon>Pterygota</taxon>
        <taxon>Neoptera</taxon>
        <taxon>Endopterygota</taxon>
        <taxon>Coleoptera</taxon>
        <taxon>Polyphaga</taxon>
        <taxon>Cucujiformia</taxon>
        <taxon>Chrysomeloidea</taxon>
        <taxon>Cerambycidae</taxon>
        <taxon>Lamiinae</taxon>
        <taxon>Monochamini</taxon>
        <taxon>Molorchus</taxon>
    </lineage>
</organism>
<feature type="transmembrane region" description="Helical" evidence="9">
    <location>
        <begin position="580"/>
        <end position="603"/>
    </location>
</feature>
<dbReference type="InterPro" id="IPR011527">
    <property type="entry name" value="ABC1_TM_dom"/>
</dbReference>
<keyword evidence="5" id="KW-0547">Nucleotide-binding</keyword>
<dbReference type="PROSITE" id="PS50929">
    <property type="entry name" value="ABC_TM1F"/>
    <property type="match status" value="1"/>
</dbReference>
<name>A0ABQ9K4V8_9CUCU</name>
<feature type="transmembrane region" description="Helical" evidence="9">
    <location>
        <begin position="395"/>
        <end position="417"/>
    </location>
</feature>
<dbReference type="SUPFAM" id="SSF90123">
    <property type="entry name" value="ABC transporter transmembrane region"/>
    <property type="match status" value="1"/>
</dbReference>
<feature type="transmembrane region" description="Helical" evidence="9">
    <location>
        <begin position="47"/>
        <end position="68"/>
    </location>
</feature>
<feature type="transmembrane region" description="Helical" evidence="9">
    <location>
        <begin position="187"/>
        <end position="207"/>
    </location>
</feature>
<evidence type="ECO:0000256" key="5">
    <source>
        <dbReference type="ARBA" id="ARBA00022741"/>
    </source>
</evidence>
<dbReference type="PANTHER" id="PTHR24223:SF330">
    <property type="entry name" value="ATP-BINDING CASSETTE SUB-FAMILY C MEMBER 10"/>
    <property type="match status" value="1"/>
</dbReference>
<keyword evidence="7 9" id="KW-1133">Transmembrane helix</keyword>
<dbReference type="InterPro" id="IPR036640">
    <property type="entry name" value="ABC1_TM_sf"/>
</dbReference>
<comment type="caution">
    <text evidence="11">The sequence shown here is derived from an EMBL/GenBank/DDBJ whole genome shotgun (WGS) entry which is preliminary data.</text>
</comment>
<dbReference type="Pfam" id="PF24357">
    <property type="entry name" value="TMD0_ABC"/>
    <property type="match status" value="1"/>
</dbReference>
<keyword evidence="3" id="KW-0813">Transport</keyword>
<dbReference type="InterPro" id="IPR056227">
    <property type="entry name" value="TMD0_ABC"/>
</dbReference>
<evidence type="ECO:0000256" key="6">
    <source>
        <dbReference type="ARBA" id="ARBA00022840"/>
    </source>
</evidence>
<dbReference type="PANTHER" id="PTHR24223">
    <property type="entry name" value="ATP-BINDING CASSETTE SUB-FAMILY C"/>
    <property type="match status" value="1"/>
</dbReference>
<evidence type="ECO:0000256" key="8">
    <source>
        <dbReference type="ARBA" id="ARBA00023136"/>
    </source>
</evidence>
<dbReference type="Pfam" id="PF00664">
    <property type="entry name" value="ABC_membrane"/>
    <property type="match status" value="1"/>
</dbReference>
<evidence type="ECO:0000256" key="4">
    <source>
        <dbReference type="ARBA" id="ARBA00022692"/>
    </source>
</evidence>
<protein>
    <recommendedName>
        <fullName evidence="10">ABC transmembrane type-1 domain-containing protein</fullName>
    </recommendedName>
</protein>
<proteinExistence type="inferred from homology"/>
<keyword evidence="12" id="KW-1185">Reference proteome</keyword>
<dbReference type="Proteomes" id="UP001162164">
    <property type="component" value="Unassembled WGS sequence"/>
</dbReference>
<dbReference type="CDD" id="cd18598">
    <property type="entry name" value="ABC_6TM_MRP7_D1_like"/>
    <property type="match status" value="1"/>
</dbReference>
<evidence type="ECO:0000313" key="11">
    <source>
        <dbReference type="EMBL" id="KAJ8985380.1"/>
    </source>
</evidence>
<evidence type="ECO:0000259" key="10">
    <source>
        <dbReference type="PROSITE" id="PS50929"/>
    </source>
</evidence>
<evidence type="ECO:0000256" key="2">
    <source>
        <dbReference type="ARBA" id="ARBA00009726"/>
    </source>
</evidence>
<feature type="transmembrane region" description="Helical" evidence="9">
    <location>
        <begin position="151"/>
        <end position="175"/>
    </location>
</feature>
<comment type="subcellular location">
    <subcellularLocation>
        <location evidence="1">Membrane</location>
        <topology evidence="1">Multi-pass membrane protein</topology>
    </subcellularLocation>
</comment>
<evidence type="ECO:0000256" key="1">
    <source>
        <dbReference type="ARBA" id="ARBA00004141"/>
    </source>
</evidence>
<dbReference type="Gene3D" id="1.20.1560.10">
    <property type="entry name" value="ABC transporter type 1, transmembrane domain"/>
    <property type="match status" value="1"/>
</dbReference>
<feature type="domain" description="ABC transmembrane type-1" evidence="10">
    <location>
        <begin position="359"/>
        <end position="638"/>
    </location>
</feature>
<sequence>MCGINFNGMSNASLGVSPQWRWSWPALCGEEGFQIWSSRRHDLGICFQQLCLHIPFLVILAVLSAYYFGRQEGFVTRGKTQLIAIKIRSVLVFCLAVLPIIQIYIDMNEGDGTIQNISFFLSAVQAIAWFTHFIYNLGLKKRLGKSPRGPICMCVTWSFLFALSAICLRSHYLVYKYSFKPNYSVQLAYGFSIFFFIAQIGYALTLIPSEGSTTYFNFSNRYEEISESQALLSQNAYARFTEEGDPTYLGIAMEDVNLMSKLLFYWVNPLIDKGFQGQLSSADDLYDLPLTLSCGYNSAKLHKHFRPRRKSICLRDQTAPSISTSDTIAPDVSFLNVKENNATLLKALHRSFWVPFYSIGILKLIADCSGFAGPLLLNKLVSFIEDKSEDIKWGYIYAAGLMSCTMLASLCDSYFNFLMAVLGLRMRGAVVTTIYRKTLTVSSSVLNSEFSVGEIVNFMSTDTDRIVNSCPSFHSLWSIPFQLAVTLYLLYSLVGVSFVAGVVFSVILIPVNKVIANKIGQLSTKLMEQKDSRVRVITEVLRGMKAIKLYVWEQHFMRIITKIRDQELKYLKWRKYLDALCVYFWATTPVLISIFTFGTYVLLGNKLTAATVFTGIALLNMLISPLNAFPWVLNGLTEAWVSIKRIQRLMNLPDLDLEKFYSQRLLEEHDLQTDAIIINGSFSWRRELSAEEKTAPSCAEREKIGKGKG</sequence>
<evidence type="ECO:0000256" key="7">
    <source>
        <dbReference type="ARBA" id="ARBA00022989"/>
    </source>
</evidence>
<feature type="transmembrane region" description="Helical" evidence="9">
    <location>
        <begin position="488"/>
        <end position="509"/>
    </location>
</feature>